<dbReference type="PANTHER" id="PTHR42693">
    <property type="entry name" value="ARYLSULFATASE FAMILY MEMBER"/>
    <property type="match status" value="1"/>
</dbReference>
<evidence type="ECO:0000259" key="4">
    <source>
        <dbReference type="Pfam" id="PF00884"/>
    </source>
</evidence>
<dbReference type="HOGENOM" id="CLU_006332_7_2_10"/>
<dbReference type="Pfam" id="PF00884">
    <property type="entry name" value="Sulfatase"/>
    <property type="match status" value="1"/>
</dbReference>
<dbReference type="Proteomes" id="UP000018439">
    <property type="component" value="Chromosome"/>
</dbReference>
<evidence type="ECO:0000256" key="3">
    <source>
        <dbReference type="PIRSR" id="PIRSR600917-52"/>
    </source>
</evidence>
<keyword evidence="2" id="KW-0378">Hydrolase</keyword>
<dbReference type="CDD" id="cd16027">
    <property type="entry name" value="SGSH"/>
    <property type="match status" value="1"/>
</dbReference>
<name>F3ZPL5_9BACE</name>
<dbReference type="SUPFAM" id="SSF48371">
    <property type="entry name" value="ARM repeat"/>
    <property type="match status" value="1"/>
</dbReference>
<organism evidence="5 6">
    <name type="scientific">Bacteroides coprosuis DSM 18011</name>
    <dbReference type="NCBI Taxonomy" id="679937"/>
    <lineage>
        <taxon>Bacteria</taxon>
        <taxon>Pseudomonadati</taxon>
        <taxon>Bacteroidota</taxon>
        <taxon>Bacteroidia</taxon>
        <taxon>Bacteroidales</taxon>
        <taxon>Bacteroidaceae</taxon>
        <taxon>Bacteroides</taxon>
    </lineage>
</organism>
<evidence type="ECO:0000313" key="6">
    <source>
        <dbReference type="Proteomes" id="UP000018439"/>
    </source>
</evidence>
<dbReference type="Gene3D" id="3.40.720.10">
    <property type="entry name" value="Alkaline Phosphatase, subunit A"/>
    <property type="match status" value="1"/>
</dbReference>
<dbReference type="PANTHER" id="PTHR42693:SF53">
    <property type="entry name" value="ENDO-4-O-SULFATASE"/>
    <property type="match status" value="1"/>
</dbReference>
<proteinExistence type="inferred from homology"/>
<dbReference type="AlphaFoldDB" id="F3ZPL5"/>
<dbReference type="eggNOG" id="COG3119">
    <property type="taxonomic scope" value="Bacteria"/>
</dbReference>
<evidence type="ECO:0000256" key="1">
    <source>
        <dbReference type="ARBA" id="ARBA00008779"/>
    </source>
</evidence>
<feature type="domain" description="Sulfatase N-terminal" evidence="4">
    <location>
        <begin position="30"/>
        <end position="308"/>
    </location>
</feature>
<protein>
    <submittedName>
        <fullName evidence="5">Sulfatase</fullName>
    </submittedName>
</protein>
<dbReference type="SUPFAM" id="SSF53649">
    <property type="entry name" value="Alkaline phosphatase-like"/>
    <property type="match status" value="1"/>
</dbReference>
<dbReference type="eggNOG" id="COG1413">
    <property type="taxonomic scope" value="Bacteria"/>
</dbReference>
<dbReference type="InterPro" id="IPR050738">
    <property type="entry name" value="Sulfatase"/>
</dbReference>
<keyword evidence="6" id="KW-1185">Reference proteome</keyword>
<dbReference type="EMBL" id="CM001167">
    <property type="protein sequence ID" value="EGJ70374.1"/>
    <property type="molecule type" value="Genomic_DNA"/>
</dbReference>
<gene>
    <name evidence="5" type="ORF">Bcop_0155</name>
</gene>
<accession>F3ZPL5</accession>
<dbReference type="GO" id="GO:0004065">
    <property type="term" value="F:arylsulfatase activity"/>
    <property type="evidence" value="ECO:0007669"/>
    <property type="project" value="TreeGrafter"/>
</dbReference>
<dbReference type="InterPro" id="IPR016024">
    <property type="entry name" value="ARM-type_fold"/>
</dbReference>
<dbReference type="STRING" id="679937.Bcop_0155"/>
<evidence type="ECO:0000313" key="5">
    <source>
        <dbReference type="EMBL" id="EGJ70374.1"/>
    </source>
</evidence>
<comment type="PTM">
    <text evidence="3">The conversion to 3-oxoalanine (also known as C-formylglycine, FGly), of a serine or cysteine residue in prokaryotes and of a cysteine residue in eukaryotes, is critical for catalytic activity.</text>
</comment>
<dbReference type="InterPro" id="IPR017850">
    <property type="entry name" value="Alkaline_phosphatase_core_sf"/>
</dbReference>
<dbReference type="Gene3D" id="1.25.10.10">
    <property type="entry name" value="Leucine-rich Repeat Variant"/>
    <property type="match status" value="1"/>
</dbReference>
<dbReference type="InterPro" id="IPR000917">
    <property type="entry name" value="Sulfatase_N"/>
</dbReference>
<feature type="modified residue" description="3-oxoalanine (Ser)" evidence="3">
    <location>
        <position position="78"/>
    </location>
</feature>
<evidence type="ECO:0000256" key="2">
    <source>
        <dbReference type="ARBA" id="ARBA00022801"/>
    </source>
</evidence>
<comment type="similarity">
    <text evidence="1">Belongs to the sulfatase family.</text>
</comment>
<sequence>MNSRLLLSTLTMSCVTSGLIAQNKNQPDKPNILCLAFEDTSAFLFGCYGNDQVHTPHIDKLAREGVQFMNAWSTAPQSSPARSSLITGSYATTYGMDVHPVAHITPKNILFPELLKNAGYYCTNNSKTHYNTKLNNKSCWNDCRREATYNHSDRDALQPFFSVFNSEASHMGRMRTFHMEGRRDYLQEGINIDSLVLPLHFPDLPEMYSDYAAHLEAAQDIDKWVGTFLADLEERGLSENTIIFVYSDHGGCLPRGKGYLYETGLKIPFVVYFPPKWKHLAKTNIPSQQKDLVGFVDFAPTILSLAGVSIPESMQGKAFMGEEKQPAQEYQYAFATNQLHHYMPVRAVTDGKYKYIRNYIPYRRTSLRNYYQWGMPANIAWDTYVFSGKNENPIWNLPYEIQPSELLFDLESDPWEMNNLAATQEYQDVLERFREKASMHIRKTHDLGFFLPSSREGVNIYSYVREGHYPLEDLYNLVELASSAQEKDIDDLLAHLKNPLKEFRYWAVVGLGNLAQAGYLQNTPQELLEILSEEDPYLSVEAAYALYYSGAQEKALEYLVDFDNAESSKMKFSILECLSKDKSTHSDLSQFKDRLLYAAENMPAQANEDPGLMAKGILADMGIIEVKDIYSSFYEQGVKLNKGRRISRSKP</sequence>
<dbReference type="InterPro" id="IPR011989">
    <property type="entry name" value="ARM-like"/>
</dbReference>
<reference evidence="5 6" key="1">
    <citation type="journal article" date="2011" name="Stand. Genomic Sci.">
        <title>Non-contiguous finished genome sequence of Bacteroides coprosuis type strain (PC139).</title>
        <authorList>
            <person name="Land M."/>
            <person name="Held B."/>
            <person name="Gronow S."/>
            <person name="Abt B."/>
            <person name="Lucas S."/>
            <person name="Del Rio T.G."/>
            <person name="Nolan M."/>
            <person name="Tice H."/>
            <person name="Cheng J.F."/>
            <person name="Pitluck S."/>
            <person name="Liolios K."/>
            <person name="Pagani I."/>
            <person name="Ivanova N."/>
            <person name="Mavromatis K."/>
            <person name="Mikhailova N."/>
            <person name="Pati A."/>
            <person name="Tapia R."/>
            <person name="Han C."/>
            <person name="Goodwin L."/>
            <person name="Chen A."/>
            <person name="Palaniappan K."/>
            <person name="Hauser L."/>
            <person name="Brambilla E.M."/>
            <person name="Rohde M."/>
            <person name="Goker M."/>
            <person name="Detter J.C."/>
            <person name="Woyke T."/>
            <person name="Bristow J."/>
            <person name="Eisen J.A."/>
            <person name="Markowitz V."/>
            <person name="Hugenholtz P."/>
            <person name="Kyrpides N.C."/>
            <person name="Klenk H.P."/>
            <person name="Lapidus A."/>
        </authorList>
    </citation>
    <scope>NUCLEOTIDE SEQUENCE</scope>
    <source>
        <strain evidence="5 6">DSM 18011</strain>
    </source>
</reference>